<protein>
    <submittedName>
        <fullName evidence="1">Cupin</fullName>
    </submittedName>
</protein>
<evidence type="ECO:0000313" key="2">
    <source>
        <dbReference type="Proteomes" id="UP000305888"/>
    </source>
</evidence>
<dbReference type="SUPFAM" id="SSF51182">
    <property type="entry name" value="RmlC-like cupins"/>
    <property type="match status" value="1"/>
</dbReference>
<dbReference type="InterPro" id="IPR011051">
    <property type="entry name" value="RmlC_Cupin_sf"/>
</dbReference>
<dbReference type="AlphaFoldDB" id="A0A5B8G5P8"/>
<geneLocation type="plasmid" evidence="2">
    <name>pd4m1c</name>
</geneLocation>
<dbReference type="Gene3D" id="2.60.120.10">
    <property type="entry name" value="Jelly Rolls"/>
    <property type="match status" value="1"/>
</dbReference>
<sequence length="137" mass="14085">MASCQIFSFTEGLREVVADGLYMQSVVGDALSVGVVNFRAAKGSDIPPKSHAHGEEATLQLRGGCTVGLGPDGAAPESTVALEAGSVMIMPADAPHSGVNSFDAEGMCLRLNVVTPPRAEYGAKGASQVFYPMGEKA</sequence>
<dbReference type="OrthoDB" id="7594533at2"/>
<evidence type="ECO:0000313" key="1">
    <source>
        <dbReference type="EMBL" id="QDL94672.1"/>
    </source>
</evidence>
<reference evidence="1 2" key="1">
    <citation type="submission" date="2019-06" db="EMBL/GenBank/DDBJ databases">
        <title>Genome sequence of Rhodobacteraceae bacterium D4M1.</title>
        <authorList>
            <person name="Cao J."/>
        </authorList>
    </citation>
    <scope>NUCLEOTIDE SEQUENCE [LARGE SCALE GENOMIC DNA]</scope>
    <source>
        <strain evidence="1 2">D4M1</strain>
        <plasmid evidence="2">pd4m1c</plasmid>
    </source>
</reference>
<dbReference type="EMBL" id="CP040821">
    <property type="protein sequence ID" value="QDL94672.1"/>
    <property type="molecule type" value="Genomic_DNA"/>
</dbReference>
<gene>
    <name evidence="1" type="ORF">FDP22_22665</name>
</gene>
<keyword evidence="1" id="KW-0614">Plasmid</keyword>
<name>A0A5B8G5P8_9RHOB</name>
<keyword evidence="2" id="KW-1185">Reference proteome</keyword>
<proteinExistence type="predicted"/>
<dbReference type="InterPro" id="IPR014710">
    <property type="entry name" value="RmlC-like_jellyroll"/>
</dbReference>
<dbReference type="Proteomes" id="UP000305888">
    <property type="component" value="Plasmid pD4M1C"/>
</dbReference>
<dbReference type="RefSeq" id="WP_138576850.1">
    <property type="nucleotide sequence ID" value="NZ_CP040821.1"/>
</dbReference>
<organism evidence="1 2">
    <name type="scientific">Paroceanicella profunda</name>
    <dbReference type="NCBI Taxonomy" id="2579971"/>
    <lineage>
        <taxon>Bacteria</taxon>
        <taxon>Pseudomonadati</taxon>
        <taxon>Pseudomonadota</taxon>
        <taxon>Alphaproteobacteria</taxon>
        <taxon>Rhodobacterales</taxon>
        <taxon>Paracoccaceae</taxon>
        <taxon>Paroceanicella</taxon>
    </lineage>
</organism>
<accession>A0A5B8G5P8</accession>
<dbReference type="KEGG" id="ppru:FDP22_22665"/>